<feature type="compositionally biased region" description="Basic residues" evidence="1">
    <location>
        <begin position="231"/>
        <end position="240"/>
    </location>
</feature>
<evidence type="ECO:0000256" key="2">
    <source>
        <dbReference type="SAM" id="Phobius"/>
    </source>
</evidence>
<evidence type="ECO:0000313" key="4">
    <source>
        <dbReference type="Proteomes" id="UP000637788"/>
    </source>
</evidence>
<gene>
    <name evidence="3" type="ORF">GCM10010094_93370</name>
</gene>
<sequence>MDTTRQASTLNEPTGIDGNDADLSANQEPKKAAMFTVVIIAMIVIGMATLLYLGRGRARGSGGRGLKRRFGPEYDRAVARHDGDIRAAERELSERVKRHGSLREQPLSPEAREHYVTEWAAVQEQFVESPQRAITEADALLARLAKDRGFPDGEQFDEQLAALSVRHAYFVQGYRSMHTAAHDQSGTEEMREAMVEARSLFEALVFDQPAAPDRRRPQTPDSQGHAPWPLTRRHAKGSST</sequence>
<protein>
    <recommendedName>
        <fullName evidence="5">Secreted protein</fullName>
    </recommendedName>
</protein>
<reference evidence="3" key="2">
    <citation type="submission" date="2020-09" db="EMBL/GenBank/DDBJ databases">
        <authorList>
            <person name="Sun Q."/>
            <person name="Ohkuma M."/>
        </authorList>
    </citation>
    <scope>NUCLEOTIDE SEQUENCE</scope>
    <source>
        <strain evidence="3">JCM 3035</strain>
    </source>
</reference>
<evidence type="ECO:0008006" key="5">
    <source>
        <dbReference type="Google" id="ProtNLM"/>
    </source>
</evidence>
<comment type="caution">
    <text evidence="3">The sequence shown here is derived from an EMBL/GenBank/DDBJ whole genome shotgun (WGS) entry which is preliminary data.</text>
</comment>
<keyword evidence="2" id="KW-1133">Transmembrane helix</keyword>
<accession>A0A917VVE7</accession>
<dbReference type="Proteomes" id="UP000637788">
    <property type="component" value="Unassembled WGS sequence"/>
</dbReference>
<evidence type="ECO:0000256" key="1">
    <source>
        <dbReference type="SAM" id="MobiDB-lite"/>
    </source>
</evidence>
<organism evidence="3 4">
    <name type="scientific">Streptomyces flaveus</name>
    <dbReference type="NCBI Taxonomy" id="66370"/>
    <lineage>
        <taxon>Bacteria</taxon>
        <taxon>Bacillati</taxon>
        <taxon>Actinomycetota</taxon>
        <taxon>Actinomycetes</taxon>
        <taxon>Kitasatosporales</taxon>
        <taxon>Streptomycetaceae</taxon>
        <taxon>Streptomyces</taxon>
        <taxon>Streptomyces aurantiacus group</taxon>
    </lineage>
</organism>
<keyword evidence="2" id="KW-0472">Membrane</keyword>
<name>A0A917VVE7_9ACTN</name>
<keyword evidence="2" id="KW-0812">Transmembrane</keyword>
<reference evidence="3" key="1">
    <citation type="journal article" date="2014" name="Int. J. Syst. Evol. Microbiol.">
        <title>Complete genome sequence of Corynebacterium casei LMG S-19264T (=DSM 44701T), isolated from a smear-ripened cheese.</title>
        <authorList>
            <consortium name="US DOE Joint Genome Institute (JGI-PGF)"/>
            <person name="Walter F."/>
            <person name="Albersmeier A."/>
            <person name="Kalinowski J."/>
            <person name="Ruckert C."/>
        </authorList>
    </citation>
    <scope>NUCLEOTIDE SEQUENCE</scope>
    <source>
        <strain evidence="3">JCM 3035</strain>
    </source>
</reference>
<dbReference type="EMBL" id="BMPQ01000062">
    <property type="protein sequence ID" value="GGL17836.1"/>
    <property type="molecule type" value="Genomic_DNA"/>
</dbReference>
<evidence type="ECO:0000313" key="3">
    <source>
        <dbReference type="EMBL" id="GGL17836.1"/>
    </source>
</evidence>
<feature type="region of interest" description="Disordered" evidence="1">
    <location>
        <begin position="207"/>
        <end position="240"/>
    </location>
</feature>
<proteinExistence type="predicted"/>
<feature type="transmembrane region" description="Helical" evidence="2">
    <location>
        <begin position="32"/>
        <end position="54"/>
    </location>
</feature>
<feature type="compositionally biased region" description="Polar residues" evidence="1">
    <location>
        <begin position="1"/>
        <end position="12"/>
    </location>
</feature>
<keyword evidence="4" id="KW-1185">Reference proteome</keyword>
<dbReference type="AlphaFoldDB" id="A0A917VVE7"/>
<feature type="region of interest" description="Disordered" evidence="1">
    <location>
        <begin position="1"/>
        <end position="23"/>
    </location>
</feature>